<dbReference type="GO" id="GO:0000785">
    <property type="term" value="C:chromatin"/>
    <property type="evidence" value="ECO:0007669"/>
    <property type="project" value="TreeGrafter"/>
</dbReference>
<feature type="compositionally biased region" description="Low complexity" evidence="2">
    <location>
        <begin position="263"/>
        <end position="275"/>
    </location>
</feature>
<feature type="region of interest" description="Disordered" evidence="2">
    <location>
        <begin position="1"/>
        <end position="25"/>
    </location>
</feature>
<dbReference type="PANTHER" id="PTHR13992">
    <property type="entry name" value="NUCLEAR RECEPTOR CO-REPRESSOR RELATED NCOR"/>
    <property type="match status" value="1"/>
</dbReference>
<dbReference type="EMBL" id="CAVNYO010000403">
    <property type="protein sequence ID" value="CAK5274797.1"/>
    <property type="molecule type" value="Genomic_DNA"/>
</dbReference>
<dbReference type="PROSITE" id="PS51293">
    <property type="entry name" value="SANT"/>
    <property type="match status" value="1"/>
</dbReference>
<gene>
    <name evidence="4" type="ORF">MYCIT1_LOCUS22118</name>
</gene>
<dbReference type="GO" id="GO:0032991">
    <property type="term" value="C:protein-containing complex"/>
    <property type="evidence" value="ECO:0007669"/>
    <property type="project" value="UniProtKB-ARBA"/>
</dbReference>
<dbReference type="Pfam" id="PF00249">
    <property type="entry name" value="Myb_DNA-binding"/>
    <property type="match status" value="2"/>
</dbReference>
<dbReference type="PANTHER" id="PTHR13992:SF39">
    <property type="entry name" value="SMRTER, ISOFORM G"/>
    <property type="match status" value="1"/>
</dbReference>
<dbReference type="SMART" id="SM00717">
    <property type="entry name" value="SANT"/>
    <property type="match status" value="2"/>
</dbReference>
<evidence type="ECO:0000256" key="2">
    <source>
        <dbReference type="SAM" id="MobiDB-lite"/>
    </source>
</evidence>
<keyword evidence="5" id="KW-1185">Reference proteome</keyword>
<accession>A0AAD2Q4Z4</accession>
<name>A0AAD2Q4Z4_9AGAR</name>
<feature type="coiled-coil region" evidence="1">
    <location>
        <begin position="412"/>
        <end position="439"/>
    </location>
</feature>
<dbReference type="Proteomes" id="UP001295794">
    <property type="component" value="Unassembled WGS sequence"/>
</dbReference>
<feature type="compositionally biased region" description="Low complexity" evidence="2">
    <location>
        <begin position="88"/>
        <end position="106"/>
    </location>
</feature>
<dbReference type="InterPro" id="IPR051571">
    <property type="entry name" value="N-CoR_corepressor"/>
</dbReference>
<feature type="region of interest" description="Disordered" evidence="2">
    <location>
        <begin position="192"/>
        <end position="221"/>
    </location>
</feature>
<dbReference type="GO" id="GO:0005654">
    <property type="term" value="C:nucleoplasm"/>
    <property type="evidence" value="ECO:0007669"/>
    <property type="project" value="UniProtKB-ARBA"/>
</dbReference>
<feature type="region of interest" description="Disordered" evidence="2">
    <location>
        <begin position="75"/>
        <end position="106"/>
    </location>
</feature>
<proteinExistence type="predicted"/>
<dbReference type="InterPro" id="IPR009057">
    <property type="entry name" value="Homeodomain-like_sf"/>
</dbReference>
<evidence type="ECO:0000313" key="4">
    <source>
        <dbReference type="EMBL" id="CAK5274797.1"/>
    </source>
</evidence>
<feature type="region of interest" description="Disordered" evidence="2">
    <location>
        <begin position="749"/>
        <end position="773"/>
    </location>
</feature>
<keyword evidence="1" id="KW-0175">Coiled coil</keyword>
<dbReference type="InterPro" id="IPR001005">
    <property type="entry name" value="SANT/Myb"/>
</dbReference>
<feature type="compositionally biased region" description="Basic residues" evidence="2">
    <location>
        <begin position="9"/>
        <end position="21"/>
    </location>
</feature>
<protein>
    <recommendedName>
        <fullName evidence="3">SANT domain-containing protein</fullName>
    </recommendedName>
</protein>
<dbReference type="InterPro" id="IPR017884">
    <property type="entry name" value="SANT_dom"/>
</dbReference>
<dbReference type="SUPFAM" id="SSF46689">
    <property type="entry name" value="Homeodomain-like"/>
    <property type="match status" value="2"/>
</dbReference>
<evidence type="ECO:0000256" key="1">
    <source>
        <dbReference type="SAM" id="Coils"/>
    </source>
</evidence>
<reference evidence="4" key="1">
    <citation type="submission" date="2023-11" db="EMBL/GenBank/DDBJ databases">
        <authorList>
            <person name="De Vega J J."/>
            <person name="De Vega J J."/>
        </authorList>
    </citation>
    <scope>NUCLEOTIDE SEQUENCE</scope>
</reference>
<feature type="region of interest" description="Disordered" evidence="2">
    <location>
        <begin position="646"/>
        <end position="699"/>
    </location>
</feature>
<dbReference type="GO" id="GO:0006357">
    <property type="term" value="P:regulation of transcription by RNA polymerase II"/>
    <property type="evidence" value="ECO:0007669"/>
    <property type="project" value="TreeGrafter"/>
</dbReference>
<feature type="region of interest" description="Disordered" evidence="2">
    <location>
        <begin position="254"/>
        <end position="276"/>
    </location>
</feature>
<dbReference type="CDD" id="cd00167">
    <property type="entry name" value="SANT"/>
    <property type="match status" value="2"/>
</dbReference>
<dbReference type="Gene3D" id="1.10.10.60">
    <property type="entry name" value="Homeodomain-like"/>
    <property type="match status" value="2"/>
</dbReference>
<evidence type="ECO:0000259" key="3">
    <source>
        <dbReference type="PROSITE" id="PS51293"/>
    </source>
</evidence>
<feature type="domain" description="SANT" evidence="3">
    <location>
        <begin position="555"/>
        <end position="606"/>
    </location>
</feature>
<comment type="caution">
    <text evidence="4">The sequence shown here is derived from an EMBL/GenBank/DDBJ whole genome shotgun (WGS) entry which is preliminary data.</text>
</comment>
<organism evidence="4 5">
    <name type="scientific">Mycena citricolor</name>
    <dbReference type="NCBI Taxonomy" id="2018698"/>
    <lineage>
        <taxon>Eukaryota</taxon>
        <taxon>Fungi</taxon>
        <taxon>Dikarya</taxon>
        <taxon>Basidiomycota</taxon>
        <taxon>Agaricomycotina</taxon>
        <taxon>Agaricomycetes</taxon>
        <taxon>Agaricomycetidae</taxon>
        <taxon>Agaricales</taxon>
        <taxon>Marasmiineae</taxon>
        <taxon>Mycenaceae</taxon>
        <taxon>Mycena</taxon>
    </lineage>
</organism>
<dbReference type="AlphaFoldDB" id="A0AAD2Q4Z4"/>
<sequence length="773" mass="84365">MTRFGPVREHRHRRGPRRRGSLQRQAGGLLLGQRLQILVNGLARGNLSRLQIGGRRWIRLFQCDRVVESVTVHSVSRADTTEDGTALATAVTDPPVATDPPAVTDPPVTDPAVAGLSVDDNEEFLEPVPIRDDSLLLAAPAEVEPLVESPAEPSLTPPVAPSVEPLFEPSVEPLLEPSLGPNVEPVMEPSLELPVEPSPEAWTKPSGESLVEPSLEPSHEPPAEPLAAFIPLQSATTSVSVVPTDPVHPAGDAVSIPDDHGIPPRIISPSARPSAGVDMDAEMDAEMDPGIEAGMDSDVGNAEMGIDVGDSISARHSMPTWDVQPTPRMYPRIMSGSSVSEALRLTIRMRQEAGASGLEHTNTVLMENLSLIEPTKVSDTDKQQELIVYDVQSGRVNDSCLKPRSGQRGWLESKLEQSARHLNERVERMKVEYQELHDAWRRRHAEYASAPSLVPVNQSSANASIAPASNDVPATGRTTRRSAATLGDSVRSDLEMEQIIASLGYDEQMDANLISTRNLAEIPDMLSVSSSGLRYLYDDTNHLVTHPHEYYAVKTGITDWTDAEKSLFLDKYALYPKQFGLIATFMENKSARQCVDYYYLHKKSLIDFRRVVVRGGGKKRNGGRKGKSNGLMTDIQQHDAQIAAEERADVASSRSTTAAPSDRRKPPARRGTATPAVVATPEPEVKRRRGRPPGIGKTTEWTDEDRALFAQLLQEHGENFKRIAVRMPSKTTDAVSAYFKTQFSVRAKEQEDTSAIGPATPVTTAYNTAEPLS</sequence>
<evidence type="ECO:0000313" key="5">
    <source>
        <dbReference type="Proteomes" id="UP001295794"/>
    </source>
</evidence>